<evidence type="ECO:0000313" key="2">
    <source>
        <dbReference type="Proteomes" id="UP000199306"/>
    </source>
</evidence>
<sequence length="177" mass="21127">MCTKVRFLSKALAIRKIDEYAAIADNRKKPLRAYLCLECGYYHLTSMTKKHFQTRERAIILQKEAKKIKVSEYYDKKLNIINMALLTFKDWKRVQEKLPTNRDKFELYQFCIDLFPNVFKQDPKRRDSPVISYETWKKKVSGNKVLSDVEQIAIWEVLNLKFKYLIEEIEAEEFISA</sequence>
<dbReference type="EMBL" id="FOXH01000001">
    <property type="protein sequence ID" value="SFP12771.1"/>
    <property type="molecule type" value="Genomic_DNA"/>
</dbReference>
<dbReference type="AlphaFoldDB" id="A0A1I5MUS0"/>
<gene>
    <name evidence="1" type="ORF">SAMN04515674_101438</name>
</gene>
<dbReference type="OrthoDB" id="981783at2"/>
<evidence type="ECO:0000313" key="1">
    <source>
        <dbReference type="EMBL" id="SFP12771.1"/>
    </source>
</evidence>
<reference evidence="1 2" key="1">
    <citation type="submission" date="2016-10" db="EMBL/GenBank/DDBJ databases">
        <authorList>
            <person name="de Groot N.N."/>
        </authorList>
    </citation>
    <scope>NUCLEOTIDE SEQUENCE [LARGE SCALE GENOMIC DNA]</scope>
    <source>
        <strain evidence="2">E92,LMG 26720,CCM 7988</strain>
    </source>
</reference>
<proteinExistence type="predicted"/>
<accession>A0A1I5MUS0</accession>
<organism evidence="1 2">
    <name type="scientific">Pseudarcicella hirudinis</name>
    <dbReference type="NCBI Taxonomy" id="1079859"/>
    <lineage>
        <taxon>Bacteria</taxon>
        <taxon>Pseudomonadati</taxon>
        <taxon>Bacteroidota</taxon>
        <taxon>Cytophagia</taxon>
        <taxon>Cytophagales</taxon>
        <taxon>Flectobacillaceae</taxon>
        <taxon>Pseudarcicella</taxon>
    </lineage>
</organism>
<name>A0A1I5MUS0_9BACT</name>
<protein>
    <submittedName>
        <fullName evidence="1">Uncharacterized protein</fullName>
    </submittedName>
</protein>
<keyword evidence="2" id="KW-1185">Reference proteome</keyword>
<dbReference type="Proteomes" id="UP000199306">
    <property type="component" value="Unassembled WGS sequence"/>
</dbReference>